<evidence type="ECO:0000313" key="4">
    <source>
        <dbReference type="Proteomes" id="UP000289193"/>
    </source>
</evidence>
<proteinExistence type="predicted"/>
<dbReference type="AlphaFoldDB" id="A0AAX2AAP3"/>
<evidence type="ECO:0000313" key="1">
    <source>
        <dbReference type="EMBL" id="AXH11783.1"/>
    </source>
</evidence>
<dbReference type="Proteomes" id="UP000253850">
    <property type="component" value="Chromosome"/>
</dbReference>
<dbReference type="KEGG" id="hbv:ABIV_0770"/>
<gene>
    <name evidence="1" type="ORF">ABIV_0770</name>
    <name evidence="2" type="ORF">CRV05_00630</name>
</gene>
<reference evidence="2 4" key="1">
    <citation type="submission" date="2017-10" db="EMBL/GenBank/DDBJ databases">
        <title>Genomics of the genus Arcobacter.</title>
        <authorList>
            <person name="Perez-Cataluna A."/>
            <person name="Figueras M.J."/>
        </authorList>
    </citation>
    <scope>NUCLEOTIDE SEQUENCE [LARGE SCALE GENOMIC DNA]</scope>
    <source>
        <strain evidence="2 4">CECT 7835</strain>
    </source>
</reference>
<protein>
    <submittedName>
        <fullName evidence="2">Uncharacterized protein</fullName>
    </submittedName>
</protein>
<organism evidence="2 4">
    <name type="scientific">Halarcobacter bivalviorum</name>
    <dbReference type="NCBI Taxonomy" id="663364"/>
    <lineage>
        <taxon>Bacteria</taxon>
        <taxon>Pseudomonadati</taxon>
        <taxon>Campylobacterota</taxon>
        <taxon>Epsilonproteobacteria</taxon>
        <taxon>Campylobacterales</taxon>
        <taxon>Arcobacteraceae</taxon>
        <taxon>Halarcobacter</taxon>
    </lineage>
</organism>
<evidence type="ECO:0000313" key="3">
    <source>
        <dbReference type="Proteomes" id="UP000253850"/>
    </source>
</evidence>
<keyword evidence="4" id="KW-1185">Reference proteome</keyword>
<accession>A0AAX2AAP3</accession>
<dbReference type="RefSeq" id="WP_114838645.1">
    <property type="nucleotide sequence ID" value="NZ_CP031217.1"/>
</dbReference>
<evidence type="ECO:0000313" key="2">
    <source>
        <dbReference type="EMBL" id="RXK10910.1"/>
    </source>
</evidence>
<dbReference type="EMBL" id="PDKM01000001">
    <property type="protein sequence ID" value="RXK10910.1"/>
    <property type="molecule type" value="Genomic_DNA"/>
</dbReference>
<sequence length="187" mass="22347">MGIFQKIIRAIAHASMPIYKFENNAIAFKTDTEEYFEYELKDYDMKTRHDPFVVDAYTINNDEIFLEYVKTDTNTAWNGQALSMYEDFFKEKLQIKEFETLEKEEVSNYTFKVKKVDDVFILHIIYIWAVNTDVFIIDMKGDLYKKLLAEFELDYKYRFEEEEKGHVNFNISLVKENCLKGFFNASN</sequence>
<name>A0AAX2AAP3_9BACT</name>
<dbReference type="EMBL" id="CP031217">
    <property type="protein sequence ID" value="AXH11783.1"/>
    <property type="molecule type" value="Genomic_DNA"/>
</dbReference>
<reference evidence="1 3" key="2">
    <citation type="submission" date="2018-07" db="EMBL/GenBank/DDBJ databases">
        <title>Complete genome of the Arcobacter bivalviorum type strain LMG 26154.</title>
        <authorList>
            <person name="Miller W.G."/>
            <person name="Yee E."/>
            <person name="Bono J.L."/>
        </authorList>
    </citation>
    <scope>NUCLEOTIDE SEQUENCE [LARGE SCALE GENOMIC DNA]</scope>
    <source>
        <strain evidence="1 3">LMG 26154</strain>
    </source>
</reference>
<dbReference type="Proteomes" id="UP000289193">
    <property type="component" value="Unassembled WGS sequence"/>
</dbReference>